<dbReference type="AlphaFoldDB" id="A0A2P4QVF5"/>
<name>A0A2P4QVF5_RHIID</name>
<dbReference type="VEuPathDB" id="FungiDB:RhiirFUN_000501"/>
<accession>A0A2P4QVF5</accession>
<proteinExistence type="predicted"/>
<keyword evidence="2" id="KW-1185">Reference proteome</keyword>
<reference evidence="1 2" key="1">
    <citation type="journal article" date="2013" name="Proc. Natl. Acad. Sci. U.S.A.">
        <title>Genome of an arbuscular mycorrhizal fungus provides insight into the oldest plant symbiosis.</title>
        <authorList>
            <person name="Tisserant E."/>
            <person name="Malbreil M."/>
            <person name="Kuo A."/>
            <person name="Kohler A."/>
            <person name="Symeonidi A."/>
            <person name="Balestrini R."/>
            <person name="Charron P."/>
            <person name="Duensing N."/>
            <person name="Frei Dit Frey N."/>
            <person name="Gianinazzi-Pearson V."/>
            <person name="Gilbert L.B."/>
            <person name="Handa Y."/>
            <person name="Herr J.R."/>
            <person name="Hijri M."/>
            <person name="Koul R."/>
            <person name="Kawaguchi M."/>
            <person name="Krajinski F."/>
            <person name="Lammers P.J."/>
            <person name="Masclaux F.G."/>
            <person name="Murat C."/>
            <person name="Morin E."/>
            <person name="Ndikumana S."/>
            <person name="Pagni M."/>
            <person name="Petitpierre D."/>
            <person name="Requena N."/>
            <person name="Rosikiewicz P."/>
            <person name="Riley R."/>
            <person name="Saito K."/>
            <person name="San Clemente H."/>
            <person name="Shapiro H."/>
            <person name="van Tuinen D."/>
            <person name="Becard G."/>
            <person name="Bonfante P."/>
            <person name="Paszkowski U."/>
            <person name="Shachar-Hill Y.Y."/>
            <person name="Tuskan G.A."/>
            <person name="Young P.W."/>
            <person name="Sanders I.R."/>
            <person name="Henrissat B."/>
            <person name="Rensing S.A."/>
            <person name="Grigoriev I.V."/>
            <person name="Corradi N."/>
            <person name="Roux C."/>
            <person name="Martin F."/>
        </authorList>
    </citation>
    <scope>NUCLEOTIDE SEQUENCE [LARGE SCALE GENOMIC DNA]</scope>
    <source>
        <strain evidence="1 2">DAOM 197198</strain>
    </source>
</reference>
<comment type="caution">
    <text evidence="1">The sequence shown here is derived from an EMBL/GenBank/DDBJ whole genome shotgun (WGS) entry which is preliminary data.</text>
</comment>
<protein>
    <submittedName>
        <fullName evidence="1">Uncharacterized protein</fullName>
    </submittedName>
</protein>
<dbReference type="EMBL" id="AUPC02000010">
    <property type="protein sequence ID" value="POG81643.1"/>
    <property type="molecule type" value="Genomic_DNA"/>
</dbReference>
<evidence type="ECO:0000313" key="1">
    <source>
        <dbReference type="EMBL" id="POG81643.1"/>
    </source>
</evidence>
<sequence length="337" mass="39273">MSNSKQRPYEQENYPASPEIIYYGDQKFSYTVIQEEGNPHYLICFGNNFQHQIVLVQSIFDAFIELHNIIISNKKTAVSGVHLYRLQLKCIDRNRKSKLWALKLHDESSKTTQIRYAKGLAKCVQINFKNSIQDYYNPKDRVVLKTLEFTVQNKDYYITFGEKNPNKQNQKLQSVEYAVSQTHQKIDVHIEQLIPINFVDLTPTIISNFSEESDITDLIIVEQVNSAISKDAYQSIKKILKYIIPAYIQNEKLDPTSPIIHLHISGDGRNVKRKCEITKNQCEDRQTEWIISKKMSILNENPKAYPSHHSPPLFNMILLDHYVLNKLHIMLRITDCL</sequence>
<dbReference type="Proteomes" id="UP000018888">
    <property type="component" value="Unassembled WGS sequence"/>
</dbReference>
<gene>
    <name evidence="1" type="ORF">GLOIN_2v1763241</name>
</gene>
<organism evidence="1 2">
    <name type="scientific">Rhizophagus irregularis (strain DAOM 181602 / DAOM 197198 / MUCL 43194)</name>
    <name type="common">Arbuscular mycorrhizal fungus</name>
    <name type="synonym">Glomus intraradices</name>
    <dbReference type="NCBI Taxonomy" id="747089"/>
    <lineage>
        <taxon>Eukaryota</taxon>
        <taxon>Fungi</taxon>
        <taxon>Fungi incertae sedis</taxon>
        <taxon>Mucoromycota</taxon>
        <taxon>Glomeromycotina</taxon>
        <taxon>Glomeromycetes</taxon>
        <taxon>Glomerales</taxon>
        <taxon>Glomeraceae</taxon>
        <taxon>Rhizophagus</taxon>
    </lineage>
</organism>
<reference evidence="1 2" key="2">
    <citation type="journal article" date="2018" name="New Phytol.">
        <title>High intraspecific genome diversity in the model arbuscular mycorrhizal symbiont Rhizophagus irregularis.</title>
        <authorList>
            <person name="Chen E.C.H."/>
            <person name="Morin E."/>
            <person name="Beaudet D."/>
            <person name="Noel J."/>
            <person name="Yildirir G."/>
            <person name="Ndikumana S."/>
            <person name="Charron P."/>
            <person name="St-Onge C."/>
            <person name="Giorgi J."/>
            <person name="Kruger M."/>
            <person name="Marton T."/>
            <person name="Ropars J."/>
            <person name="Grigoriev I.V."/>
            <person name="Hainaut M."/>
            <person name="Henrissat B."/>
            <person name="Roux C."/>
            <person name="Martin F."/>
            <person name="Corradi N."/>
        </authorList>
    </citation>
    <scope>NUCLEOTIDE SEQUENCE [LARGE SCALE GENOMIC DNA]</scope>
    <source>
        <strain evidence="1 2">DAOM 197198</strain>
    </source>
</reference>
<evidence type="ECO:0000313" key="2">
    <source>
        <dbReference type="Proteomes" id="UP000018888"/>
    </source>
</evidence>